<organism evidence="1 2">
    <name type="scientific">Aquella oligotrophica</name>
    <dbReference type="NCBI Taxonomy" id="2067065"/>
    <lineage>
        <taxon>Bacteria</taxon>
        <taxon>Pseudomonadati</taxon>
        <taxon>Pseudomonadota</taxon>
        <taxon>Betaproteobacteria</taxon>
        <taxon>Neisseriales</taxon>
        <taxon>Neisseriaceae</taxon>
        <taxon>Aquella</taxon>
    </lineage>
</organism>
<dbReference type="Proteomes" id="UP000236655">
    <property type="component" value="Chromosome"/>
</dbReference>
<name>A0A2I7N9G8_9NEIS</name>
<dbReference type="GO" id="GO:0016811">
    <property type="term" value="F:hydrolase activity, acting on carbon-nitrogen (but not peptide) bonds, in linear amides"/>
    <property type="evidence" value="ECO:0007669"/>
    <property type="project" value="InterPro"/>
</dbReference>
<dbReference type="RefSeq" id="WP_102952396.1">
    <property type="nucleotide sequence ID" value="NZ_CP024847.1"/>
</dbReference>
<protein>
    <submittedName>
        <fullName evidence="1">Uncharacterized protein</fullName>
    </submittedName>
</protein>
<dbReference type="PROSITE" id="PS51273">
    <property type="entry name" value="GATASE_TYPE_1"/>
    <property type="match status" value="1"/>
</dbReference>
<proteinExistence type="predicted"/>
<dbReference type="Pfam" id="PF07722">
    <property type="entry name" value="Peptidase_C26"/>
    <property type="match status" value="1"/>
</dbReference>
<dbReference type="InterPro" id="IPR029062">
    <property type="entry name" value="Class_I_gatase-like"/>
</dbReference>
<dbReference type="PANTHER" id="PTHR43235:SF1">
    <property type="entry name" value="GLUTAMINE AMIDOTRANSFERASE PB2B2.05-RELATED"/>
    <property type="match status" value="1"/>
</dbReference>
<dbReference type="PANTHER" id="PTHR43235">
    <property type="entry name" value="GLUTAMINE AMIDOTRANSFERASE PB2B2.05-RELATED"/>
    <property type="match status" value="1"/>
</dbReference>
<dbReference type="OrthoDB" id="9813383at2"/>
<keyword evidence="2" id="KW-1185">Reference proteome</keyword>
<dbReference type="GO" id="GO:0005829">
    <property type="term" value="C:cytosol"/>
    <property type="evidence" value="ECO:0007669"/>
    <property type="project" value="TreeGrafter"/>
</dbReference>
<dbReference type="InterPro" id="IPR011697">
    <property type="entry name" value="Peptidase_C26"/>
</dbReference>
<accession>A0A2I7N9G8</accession>
<evidence type="ECO:0000313" key="1">
    <source>
        <dbReference type="EMBL" id="AUR53110.1"/>
    </source>
</evidence>
<dbReference type="KEGG" id="nba:CUN60_12690"/>
<dbReference type="AlphaFoldDB" id="A0A2I7N9G8"/>
<sequence>MRKPIIGITSNLDSIAATSASHDEFVFVRSNYVNAICENGGIPLIISSKIESEDAAHIVDSLDGLLLIGGQDVDPRFYGEECLIEYCSSIQDSGVPYKRPLRDKPNHLRDEFEIALYFAAKKRKIPIVGICRGYQLINVAEGGSLFQEIEINDVLHTILPDDIIPDHEVLLQENSHAHQVFGATCFMTCSIHHQGIKHLGHDLIATGFAKDGLIEIVESPDPEHFLIGIQGHPERSCKQFYEHNSLFSSFIQACIDFRYRSQHQKLPA</sequence>
<dbReference type="CDD" id="cd01745">
    <property type="entry name" value="GATase1_2"/>
    <property type="match status" value="1"/>
</dbReference>
<gene>
    <name evidence="1" type="ORF">CUN60_12690</name>
</gene>
<evidence type="ECO:0000313" key="2">
    <source>
        <dbReference type="Proteomes" id="UP000236655"/>
    </source>
</evidence>
<dbReference type="Gene3D" id="3.40.50.880">
    <property type="match status" value="1"/>
</dbReference>
<dbReference type="EMBL" id="CP024847">
    <property type="protein sequence ID" value="AUR53110.1"/>
    <property type="molecule type" value="Genomic_DNA"/>
</dbReference>
<dbReference type="InterPro" id="IPR044668">
    <property type="entry name" value="PuuD-like"/>
</dbReference>
<reference evidence="2" key="1">
    <citation type="submission" date="2017-11" db="EMBL/GenBank/DDBJ databases">
        <authorList>
            <person name="Chan K.G."/>
            <person name="Lee L.S."/>
        </authorList>
    </citation>
    <scope>NUCLEOTIDE SEQUENCE [LARGE SCALE GENOMIC DNA]</scope>
    <source>
        <strain evidence="2">DSM 100970</strain>
    </source>
</reference>
<dbReference type="SUPFAM" id="SSF52317">
    <property type="entry name" value="Class I glutamine amidotransferase-like"/>
    <property type="match status" value="1"/>
</dbReference>